<dbReference type="AlphaFoldDB" id="A0A2A4J678"/>
<feature type="region of interest" description="Disordered" evidence="1">
    <location>
        <begin position="1"/>
        <end position="95"/>
    </location>
</feature>
<evidence type="ECO:0000313" key="2">
    <source>
        <dbReference type="EMBL" id="PCG67389.1"/>
    </source>
</evidence>
<evidence type="ECO:0000256" key="1">
    <source>
        <dbReference type="SAM" id="MobiDB-lite"/>
    </source>
</evidence>
<gene>
    <name evidence="2" type="ORF">B5V51_6467</name>
</gene>
<sequence length="115" mass="13018">MDNMEAGTSGNVEKTMQEIFGVDEEDPYQDSGSEYLPTRSPSPADVNLLDILGAENQSPNVTHPTANPENTEEKCKPRKRQRQPSGKKISARRNVLKERNIYKRAIVSPRKRYSE</sequence>
<reference evidence="2" key="1">
    <citation type="submission" date="2017-09" db="EMBL/GenBank/DDBJ databases">
        <title>Contemporary evolution of a Lepidopteran species, Heliothis virescens, in response to modern agricultural practices.</title>
        <authorList>
            <person name="Fritz M.L."/>
            <person name="Deyonke A.M."/>
            <person name="Papanicolaou A."/>
            <person name="Micinski S."/>
            <person name="Westbrook J."/>
            <person name="Gould F."/>
        </authorList>
    </citation>
    <scope>NUCLEOTIDE SEQUENCE [LARGE SCALE GENOMIC DNA]</scope>
    <source>
        <strain evidence="2">HvINT-</strain>
        <tissue evidence="2">Whole body</tissue>
    </source>
</reference>
<name>A0A2A4J678_HELVI</name>
<comment type="caution">
    <text evidence="2">The sequence shown here is derived from an EMBL/GenBank/DDBJ whole genome shotgun (WGS) entry which is preliminary data.</text>
</comment>
<organism evidence="2">
    <name type="scientific">Heliothis virescens</name>
    <name type="common">Tobacco budworm moth</name>
    <dbReference type="NCBI Taxonomy" id="7102"/>
    <lineage>
        <taxon>Eukaryota</taxon>
        <taxon>Metazoa</taxon>
        <taxon>Ecdysozoa</taxon>
        <taxon>Arthropoda</taxon>
        <taxon>Hexapoda</taxon>
        <taxon>Insecta</taxon>
        <taxon>Pterygota</taxon>
        <taxon>Neoptera</taxon>
        <taxon>Endopterygota</taxon>
        <taxon>Lepidoptera</taxon>
        <taxon>Glossata</taxon>
        <taxon>Ditrysia</taxon>
        <taxon>Noctuoidea</taxon>
        <taxon>Noctuidae</taxon>
        <taxon>Heliothinae</taxon>
        <taxon>Heliothis</taxon>
    </lineage>
</organism>
<feature type="compositionally biased region" description="Polar residues" evidence="1">
    <location>
        <begin position="55"/>
        <end position="69"/>
    </location>
</feature>
<accession>A0A2A4J678</accession>
<proteinExistence type="predicted"/>
<protein>
    <submittedName>
        <fullName evidence="2">Uncharacterized protein</fullName>
    </submittedName>
</protein>
<feature type="compositionally biased region" description="Polar residues" evidence="1">
    <location>
        <begin position="1"/>
        <end position="14"/>
    </location>
</feature>
<dbReference type="EMBL" id="NWSH01002877">
    <property type="protein sequence ID" value="PCG67389.1"/>
    <property type="molecule type" value="Genomic_DNA"/>
</dbReference>